<sequence length="637" mass="69372">MAADLQSKKRKREQSASDPDGRPFLKQARSESPLRDTEDFPLSDSDAHKILTVLEAIDTDGLLDRLFKLPTAANTRTSFRALLQDPSKQSLRVVRDALKQLLPSSSQPRALLSIGASNQQRFYDFAQGLFDEIAADGSNKALLKRDSAFLSEDEEDAEHVLPFENRKRKYALVQRLPTGDWWSSATIPRDGDVGLTKAAAKALSIKQAELVSIIPSQPIPPEEMSLFSSLKPQAVIKSREDPKRSMTLPNKTLPAPKLLDYGVYSTFAPYFDSEGTEIGNDQIHQVVHESLQRRKARALRKQMIEKQKRLEQAEAATHRALIPNATGADEQAILALEKDADMDVADSAAQDVSKAMDGLSILQSNFPTEEALGNLQGHVPENEMEVLKQAFKALRAEIGVSELLEHNAIALDNLIRMQRDRLLKLDYTPSDLERQIASAIDSSLSLLISLRPRNTNRPDESVAPSAAILRALHRSIPATPTSGWRGTLATNRPTSLRDDATMYVKATARAQAAATAAAANGSMQQLNGAPRVPSTPTPATPVSQNSPYKTTPYHPNPNYSYLPSGGPFGYPSPSPGAPMSASGGGPRVIPSMMNPKGSGVHGSGASWPGYPGPMPPPYMGKMQPPPPLRTNSSFYKQ</sequence>
<evidence type="ECO:0000313" key="3">
    <source>
        <dbReference type="Proteomes" id="UP000054097"/>
    </source>
</evidence>
<proteinExistence type="predicted"/>
<feature type="compositionally biased region" description="Basic and acidic residues" evidence="1">
    <location>
        <begin position="13"/>
        <end position="38"/>
    </location>
</feature>
<gene>
    <name evidence="2" type="ORF">M408DRAFT_198354</name>
</gene>
<reference evidence="2 3" key="1">
    <citation type="submission" date="2014-04" db="EMBL/GenBank/DDBJ databases">
        <authorList>
            <consortium name="DOE Joint Genome Institute"/>
            <person name="Kuo A."/>
            <person name="Zuccaro A."/>
            <person name="Kohler A."/>
            <person name="Nagy L.G."/>
            <person name="Floudas D."/>
            <person name="Copeland A."/>
            <person name="Barry K.W."/>
            <person name="Cichocki N."/>
            <person name="Veneault-Fourrey C."/>
            <person name="LaButti K."/>
            <person name="Lindquist E.A."/>
            <person name="Lipzen A."/>
            <person name="Lundell T."/>
            <person name="Morin E."/>
            <person name="Murat C."/>
            <person name="Sun H."/>
            <person name="Tunlid A."/>
            <person name="Henrissat B."/>
            <person name="Grigoriev I.V."/>
            <person name="Hibbett D.S."/>
            <person name="Martin F."/>
            <person name="Nordberg H.P."/>
            <person name="Cantor M.N."/>
            <person name="Hua S.X."/>
        </authorList>
    </citation>
    <scope>NUCLEOTIDE SEQUENCE [LARGE SCALE GENOMIC DNA]</scope>
    <source>
        <strain evidence="2 3">MAFF 305830</strain>
    </source>
</reference>
<dbReference type="Proteomes" id="UP000054097">
    <property type="component" value="Unassembled WGS sequence"/>
</dbReference>
<feature type="compositionally biased region" description="Pro residues" evidence="1">
    <location>
        <begin position="610"/>
        <end position="628"/>
    </location>
</feature>
<reference evidence="3" key="2">
    <citation type="submission" date="2015-01" db="EMBL/GenBank/DDBJ databases">
        <title>Evolutionary Origins and Diversification of the Mycorrhizal Mutualists.</title>
        <authorList>
            <consortium name="DOE Joint Genome Institute"/>
            <consortium name="Mycorrhizal Genomics Consortium"/>
            <person name="Kohler A."/>
            <person name="Kuo A."/>
            <person name="Nagy L.G."/>
            <person name="Floudas D."/>
            <person name="Copeland A."/>
            <person name="Barry K.W."/>
            <person name="Cichocki N."/>
            <person name="Veneault-Fourrey C."/>
            <person name="LaButti K."/>
            <person name="Lindquist E.A."/>
            <person name="Lipzen A."/>
            <person name="Lundell T."/>
            <person name="Morin E."/>
            <person name="Murat C."/>
            <person name="Riley R."/>
            <person name="Ohm R."/>
            <person name="Sun H."/>
            <person name="Tunlid A."/>
            <person name="Henrissat B."/>
            <person name="Grigoriev I.V."/>
            <person name="Hibbett D.S."/>
            <person name="Martin F."/>
        </authorList>
    </citation>
    <scope>NUCLEOTIDE SEQUENCE [LARGE SCALE GENOMIC DNA]</scope>
    <source>
        <strain evidence="3">MAFF 305830</strain>
    </source>
</reference>
<dbReference type="HOGENOM" id="CLU_022554_0_0_1"/>
<keyword evidence="3" id="KW-1185">Reference proteome</keyword>
<protein>
    <submittedName>
        <fullName evidence="2">Uncharacterized protein</fullName>
    </submittedName>
</protein>
<dbReference type="EMBL" id="KN824309">
    <property type="protein sequence ID" value="KIM26008.1"/>
    <property type="molecule type" value="Genomic_DNA"/>
</dbReference>
<evidence type="ECO:0000256" key="1">
    <source>
        <dbReference type="SAM" id="MobiDB-lite"/>
    </source>
</evidence>
<dbReference type="STRING" id="933852.A0A0C2WI11"/>
<dbReference type="OrthoDB" id="21648at2759"/>
<evidence type="ECO:0000313" key="2">
    <source>
        <dbReference type="EMBL" id="KIM26008.1"/>
    </source>
</evidence>
<feature type="region of interest" description="Disordered" evidence="1">
    <location>
        <begin position="572"/>
        <end position="637"/>
    </location>
</feature>
<name>A0A0C2WI11_SERVB</name>
<accession>A0A0C2WI11</accession>
<feature type="region of interest" description="Disordered" evidence="1">
    <location>
        <begin position="519"/>
        <end position="554"/>
    </location>
</feature>
<organism evidence="2 3">
    <name type="scientific">Serendipita vermifera MAFF 305830</name>
    <dbReference type="NCBI Taxonomy" id="933852"/>
    <lineage>
        <taxon>Eukaryota</taxon>
        <taxon>Fungi</taxon>
        <taxon>Dikarya</taxon>
        <taxon>Basidiomycota</taxon>
        <taxon>Agaricomycotina</taxon>
        <taxon>Agaricomycetes</taxon>
        <taxon>Sebacinales</taxon>
        <taxon>Serendipitaceae</taxon>
        <taxon>Serendipita</taxon>
    </lineage>
</organism>
<feature type="region of interest" description="Disordered" evidence="1">
    <location>
        <begin position="1"/>
        <end position="41"/>
    </location>
</feature>
<dbReference type="AlphaFoldDB" id="A0A0C2WI11"/>